<evidence type="ECO:0000256" key="1">
    <source>
        <dbReference type="SAM" id="MobiDB-lite"/>
    </source>
</evidence>
<comment type="caution">
    <text evidence="2">The sequence shown here is derived from an EMBL/GenBank/DDBJ whole genome shotgun (WGS) entry which is preliminary data.</text>
</comment>
<organism evidence="2 3">
    <name type="scientific">Streptomyces coeruleofuscus</name>
    <dbReference type="NCBI Taxonomy" id="66879"/>
    <lineage>
        <taxon>Bacteria</taxon>
        <taxon>Bacillati</taxon>
        <taxon>Actinomycetota</taxon>
        <taxon>Actinomycetes</taxon>
        <taxon>Kitasatosporales</taxon>
        <taxon>Streptomycetaceae</taxon>
        <taxon>Streptomyces</taxon>
    </lineage>
</organism>
<evidence type="ECO:0000313" key="2">
    <source>
        <dbReference type="EMBL" id="GAA2385942.1"/>
    </source>
</evidence>
<dbReference type="EMBL" id="BAAASE010000001">
    <property type="protein sequence ID" value="GAA2385942.1"/>
    <property type="molecule type" value="Genomic_DNA"/>
</dbReference>
<keyword evidence="3" id="KW-1185">Reference proteome</keyword>
<protein>
    <recommendedName>
        <fullName evidence="4">Secreted protein</fullName>
    </recommendedName>
</protein>
<proteinExistence type="predicted"/>
<reference evidence="2 3" key="1">
    <citation type="journal article" date="2019" name="Int. J. Syst. Evol. Microbiol.">
        <title>The Global Catalogue of Microorganisms (GCM) 10K type strain sequencing project: providing services to taxonomists for standard genome sequencing and annotation.</title>
        <authorList>
            <consortium name="The Broad Institute Genomics Platform"/>
            <consortium name="The Broad Institute Genome Sequencing Center for Infectious Disease"/>
            <person name="Wu L."/>
            <person name="Ma J."/>
        </authorList>
    </citation>
    <scope>NUCLEOTIDE SEQUENCE [LARGE SCALE GENOMIC DNA]</scope>
    <source>
        <strain evidence="2 3">JCM 4358</strain>
    </source>
</reference>
<dbReference type="Proteomes" id="UP001499986">
    <property type="component" value="Unassembled WGS sequence"/>
</dbReference>
<evidence type="ECO:0008006" key="4">
    <source>
        <dbReference type="Google" id="ProtNLM"/>
    </source>
</evidence>
<gene>
    <name evidence="2" type="ORF">GCM10010255_11410</name>
</gene>
<sequence length="121" mass="13036">MTPICAVLLIRLAPKDLGIGAAVLSTSMPPSPILTCRYFVRTRGSHDVAQADTHKSPRRTHPTYASPRAPHPRTGCRTRCTAEAHDAQQGPHPGHLGNRAADSRLVLAGSQRLLLPLLTHV</sequence>
<feature type="region of interest" description="Disordered" evidence="1">
    <location>
        <begin position="47"/>
        <end position="99"/>
    </location>
</feature>
<evidence type="ECO:0000313" key="3">
    <source>
        <dbReference type="Proteomes" id="UP001499986"/>
    </source>
</evidence>
<name>A0ABN3HQS8_9ACTN</name>
<accession>A0ABN3HQS8</accession>